<name>A0A7J6MIA6_PERCH</name>
<dbReference type="AlphaFoldDB" id="A0A7J6MIA6"/>
<comment type="caution">
    <text evidence="1">The sequence shown here is derived from an EMBL/GenBank/DDBJ whole genome shotgun (WGS) entry which is preliminary data.</text>
</comment>
<keyword evidence="2" id="KW-1185">Reference proteome</keyword>
<gene>
    <name evidence="1" type="ORF">FOL47_001651</name>
</gene>
<sequence length="289" mass="33406">INTGYDLVGDSARLTDISRCIFHNRNKRYRGVEDCSVLRSPDLTLVAAVTSEDDMYVFPNIANKPSASHNALKPLQNSAMDKVFEQIYRRHEDLTNARYSCLFTVTQYEGYNKFDLLTKDFESKPSTVSAQYRVVLVLTNKMEGLKIAKLELITYSLPTVGVPRFNMSLLRAWEASRQEVSTVDLTVGDEELKRLCVDYMSYPKPRAPNWKPTQKWFFEDADDMKDEIMHLIRSVTNTRLRLASSGGWTRDVLEIRIHEPIGRRKWPVVYQDPNYHAVWLKDELSRLTG</sequence>
<organism evidence="1 2">
    <name type="scientific">Perkinsus chesapeaki</name>
    <name type="common">Clam parasite</name>
    <name type="synonym">Perkinsus andrewsi</name>
    <dbReference type="NCBI Taxonomy" id="330153"/>
    <lineage>
        <taxon>Eukaryota</taxon>
        <taxon>Sar</taxon>
        <taxon>Alveolata</taxon>
        <taxon>Perkinsozoa</taxon>
        <taxon>Perkinsea</taxon>
        <taxon>Perkinsida</taxon>
        <taxon>Perkinsidae</taxon>
        <taxon>Perkinsus</taxon>
    </lineage>
</organism>
<dbReference type="Proteomes" id="UP000591131">
    <property type="component" value="Unassembled WGS sequence"/>
</dbReference>
<feature type="non-terminal residue" evidence="1">
    <location>
        <position position="1"/>
    </location>
</feature>
<proteinExistence type="predicted"/>
<evidence type="ECO:0000313" key="1">
    <source>
        <dbReference type="EMBL" id="KAF4671205.1"/>
    </source>
</evidence>
<reference evidence="1 2" key="1">
    <citation type="submission" date="2020-04" db="EMBL/GenBank/DDBJ databases">
        <title>Perkinsus chesapeaki whole genome sequence.</title>
        <authorList>
            <person name="Bogema D.R."/>
        </authorList>
    </citation>
    <scope>NUCLEOTIDE SEQUENCE [LARGE SCALE GENOMIC DNA]</scope>
    <source>
        <strain evidence="1">ATCC PRA-425</strain>
    </source>
</reference>
<protein>
    <submittedName>
        <fullName evidence="1">Uncharacterized protein</fullName>
    </submittedName>
</protein>
<accession>A0A7J6MIA6</accession>
<evidence type="ECO:0000313" key="2">
    <source>
        <dbReference type="Proteomes" id="UP000591131"/>
    </source>
</evidence>
<dbReference type="EMBL" id="JAAPAO010000140">
    <property type="protein sequence ID" value="KAF4671205.1"/>
    <property type="molecule type" value="Genomic_DNA"/>
</dbReference>